<dbReference type="Proteomes" id="UP000280599">
    <property type="component" value="Unassembled WGS sequence"/>
</dbReference>
<organism evidence="1 2">
    <name type="scientific">Pseudomonas savastanoi pv. glycinea</name>
    <name type="common">Pseudomonas syringae pv. glycinea</name>
    <dbReference type="NCBI Taxonomy" id="318"/>
    <lineage>
        <taxon>Bacteria</taxon>
        <taxon>Pseudomonadati</taxon>
        <taxon>Pseudomonadota</taxon>
        <taxon>Gammaproteobacteria</taxon>
        <taxon>Pseudomonadales</taxon>
        <taxon>Pseudomonadaceae</taxon>
        <taxon>Pseudomonas</taxon>
    </lineage>
</organism>
<dbReference type="Gene3D" id="3.40.50.300">
    <property type="entry name" value="P-loop containing nucleotide triphosphate hydrolases"/>
    <property type="match status" value="1"/>
</dbReference>
<dbReference type="EMBL" id="RBPT01000370">
    <property type="protein sequence ID" value="RMO41358.1"/>
    <property type="molecule type" value="Genomic_DNA"/>
</dbReference>
<reference evidence="1 2" key="1">
    <citation type="submission" date="2018-08" db="EMBL/GenBank/DDBJ databases">
        <title>Recombination of ecologically and evolutionarily significant loci maintains genetic cohesion in the Pseudomonas syringae species complex.</title>
        <authorList>
            <person name="Dillon M."/>
            <person name="Thakur S."/>
            <person name="Almeida R.N.D."/>
            <person name="Weir B.S."/>
            <person name="Guttman D.S."/>
        </authorList>
    </citation>
    <scope>NUCLEOTIDE SEQUENCE [LARGE SCALE GENOMIC DNA]</scope>
    <source>
        <strain evidence="1 2">ICMP 867</strain>
    </source>
</reference>
<evidence type="ECO:0008006" key="3">
    <source>
        <dbReference type="Google" id="ProtNLM"/>
    </source>
</evidence>
<evidence type="ECO:0000313" key="2">
    <source>
        <dbReference type="Proteomes" id="UP000280599"/>
    </source>
</evidence>
<name>A0A3M3LIS6_PSESG</name>
<evidence type="ECO:0000313" key="1">
    <source>
        <dbReference type="EMBL" id="RMO41358.1"/>
    </source>
</evidence>
<proteinExistence type="predicted"/>
<accession>A0A3M3LIS6</accession>
<protein>
    <recommendedName>
        <fullName evidence="3">AAA domain-containing protein</fullName>
    </recommendedName>
</protein>
<sequence length="45" mass="5062">MMRVEQLKVKNFRGIKHLEWNLMAQSICCLIGIGDSAKTTVLDAV</sequence>
<comment type="caution">
    <text evidence="1">The sequence shown here is derived from an EMBL/GenBank/DDBJ whole genome shotgun (WGS) entry which is preliminary data.</text>
</comment>
<dbReference type="InterPro" id="IPR027417">
    <property type="entry name" value="P-loop_NTPase"/>
</dbReference>
<gene>
    <name evidence="1" type="ORF">ALQ41_03445</name>
</gene>
<dbReference type="AlphaFoldDB" id="A0A3M3LIS6"/>